<dbReference type="EMBL" id="JXLI01000010">
    <property type="protein sequence ID" value="KJY56703.1"/>
    <property type="molecule type" value="Genomic_DNA"/>
</dbReference>
<reference evidence="2 3" key="1">
    <citation type="submission" date="2015-01" db="EMBL/GenBank/DDBJ databases">
        <title>Comparative genomics of the lactic acid bacteria isolated from the honey bee gut.</title>
        <authorList>
            <person name="Ellegaard K.M."/>
            <person name="Tamarit D."/>
            <person name="Javelind E."/>
            <person name="Olofsson T."/>
            <person name="Andersson S.G."/>
            <person name="Vasquez A."/>
        </authorList>
    </citation>
    <scope>NUCLEOTIDE SEQUENCE [LARGE SCALE GENOMIC DNA]</scope>
    <source>
        <strain evidence="2 3">Hma8</strain>
    </source>
</reference>
<evidence type="ECO:0000313" key="2">
    <source>
        <dbReference type="EMBL" id="KJY56703.1"/>
    </source>
</evidence>
<organism evidence="2 3">
    <name type="scientific">Lactobacillus melliventris</name>
    <dbReference type="NCBI Taxonomy" id="1218507"/>
    <lineage>
        <taxon>Bacteria</taxon>
        <taxon>Bacillati</taxon>
        <taxon>Bacillota</taxon>
        <taxon>Bacilli</taxon>
        <taxon>Lactobacillales</taxon>
        <taxon>Lactobacillaceae</taxon>
        <taxon>Lactobacillus</taxon>
    </lineage>
</organism>
<sequence length="150" mass="17317">MDWQLLAQYLSYLVAIVSAFFSYLSNKNANRTTKEIEILKEDFARENEKRKNKQQFKNKNQTLILDFLSSINSYTASHSLENKRIALSSCAKVMPYLNDDQVLIVNEVMESIQQTSTSGWNDATTEHADKVVFSANQKFLKTLNTMFQED</sequence>
<dbReference type="PATRIC" id="fig|1218507.3.peg.1227"/>
<gene>
    <name evidence="2" type="ORF">JF74_10550</name>
</gene>
<dbReference type="HOGENOM" id="CLU_1738224_0_0_9"/>
<proteinExistence type="predicted"/>
<feature type="transmembrane region" description="Helical" evidence="1">
    <location>
        <begin position="6"/>
        <end position="24"/>
    </location>
</feature>
<evidence type="ECO:0000256" key="1">
    <source>
        <dbReference type="SAM" id="Phobius"/>
    </source>
</evidence>
<dbReference type="Proteomes" id="UP000033531">
    <property type="component" value="Unassembled WGS sequence"/>
</dbReference>
<comment type="caution">
    <text evidence="2">The sequence shown here is derived from an EMBL/GenBank/DDBJ whole genome shotgun (WGS) entry which is preliminary data.</text>
</comment>
<dbReference type="RefSeq" id="WP_046324970.1">
    <property type="nucleotide sequence ID" value="NZ_JBHTMT010000001.1"/>
</dbReference>
<dbReference type="AlphaFoldDB" id="A0A0F4LEE8"/>
<evidence type="ECO:0000313" key="3">
    <source>
        <dbReference type="Proteomes" id="UP000033531"/>
    </source>
</evidence>
<name>A0A0F4LEE8_9LACO</name>
<keyword evidence="1" id="KW-0812">Transmembrane</keyword>
<keyword evidence="1" id="KW-1133">Transmembrane helix</keyword>
<protein>
    <submittedName>
        <fullName evidence="2">Uncharacterized protein</fullName>
    </submittedName>
</protein>
<accession>A0A0F4LEE8</accession>
<keyword evidence="1" id="KW-0472">Membrane</keyword>